<dbReference type="Proteomes" id="UP001143362">
    <property type="component" value="Unassembled WGS sequence"/>
</dbReference>
<reference evidence="3" key="1">
    <citation type="submission" date="2019-02" db="EMBL/GenBank/DDBJ databases">
        <authorList>
            <person name="Li S.-H."/>
        </authorList>
    </citation>
    <scope>NUCLEOTIDE SEQUENCE</scope>
    <source>
        <strain evidence="3">IMCC14734</strain>
    </source>
</reference>
<evidence type="ECO:0000256" key="1">
    <source>
        <dbReference type="ARBA" id="ARBA00000274"/>
    </source>
</evidence>
<comment type="caution">
    <text evidence="3">The sequence shown here is derived from an EMBL/GenBank/DDBJ whole genome shotgun (WGS) entry which is preliminary data.</text>
</comment>
<evidence type="ECO:0000256" key="2">
    <source>
        <dbReference type="RuleBase" id="RU363015"/>
    </source>
</evidence>
<dbReference type="InterPro" id="IPR031100">
    <property type="entry name" value="LOG_fam"/>
</dbReference>
<comment type="catalytic activity">
    <reaction evidence="1">
        <text>AMP + H2O = D-ribose 5-phosphate + adenine</text>
        <dbReference type="Rhea" id="RHEA:20129"/>
        <dbReference type="ChEBI" id="CHEBI:15377"/>
        <dbReference type="ChEBI" id="CHEBI:16708"/>
        <dbReference type="ChEBI" id="CHEBI:78346"/>
        <dbReference type="ChEBI" id="CHEBI:456215"/>
        <dbReference type="EC" id="3.2.2.4"/>
    </reaction>
</comment>
<dbReference type="EC" id="3.2.2.n1" evidence="2"/>
<dbReference type="InterPro" id="IPR052341">
    <property type="entry name" value="LOG_family_nucleotidases"/>
</dbReference>
<protein>
    <recommendedName>
        <fullName evidence="2">Cytokinin riboside 5'-monophosphate phosphoribohydrolase</fullName>
        <ecNumber evidence="2">3.2.2.n1</ecNumber>
    </recommendedName>
</protein>
<keyword evidence="4" id="KW-1185">Reference proteome</keyword>
<keyword evidence="2" id="KW-0378">Hydrolase</keyword>
<organism evidence="3 4">
    <name type="scientific">Candidatus Litorirhabdus singularis</name>
    <dbReference type="NCBI Taxonomy" id="2518993"/>
    <lineage>
        <taxon>Bacteria</taxon>
        <taxon>Pseudomonadati</taxon>
        <taxon>Pseudomonadota</taxon>
        <taxon>Gammaproteobacteria</taxon>
        <taxon>Cellvibrionales</taxon>
        <taxon>Halieaceae</taxon>
        <taxon>Candidatus Litorirhabdus</taxon>
    </lineage>
</organism>
<dbReference type="Gene3D" id="3.40.50.450">
    <property type="match status" value="1"/>
</dbReference>
<comment type="similarity">
    <text evidence="2">Belongs to the LOG family.</text>
</comment>
<dbReference type="RefSeq" id="WP_279246781.1">
    <property type="nucleotide sequence ID" value="NZ_SHNN01000004.1"/>
</dbReference>
<name>A0ABT3TKB0_9GAMM</name>
<proteinExistence type="inferred from homology"/>
<dbReference type="SUPFAM" id="SSF102405">
    <property type="entry name" value="MCP/YpsA-like"/>
    <property type="match status" value="1"/>
</dbReference>
<dbReference type="PANTHER" id="PTHR43393">
    <property type="entry name" value="CYTOKININ RIBOSIDE 5'-MONOPHOSPHATE PHOSPHORIBOHYDROLASE"/>
    <property type="match status" value="1"/>
</dbReference>
<evidence type="ECO:0000313" key="4">
    <source>
        <dbReference type="Proteomes" id="UP001143362"/>
    </source>
</evidence>
<accession>A0ABT3TKB0</accession>
<evidence type="ECO:0000313" key="3">
    <source>
        <dbReference type="EMBL" id="MCX2982751.1"/>
    </source>
</evidence>
<dbReference type="InterPro" id="IPR005269">
    <property type="entry name" value="LOG"/>
</dbReference>
<dbReference type="Pfam" id="PF03641">
    <property type="entry name" value="Lysine_decarbox"/>
    <property type="match status" value="1"/>
</dbReference>
<keyword evidence="2" id="KW-0203">Cytokinin biosynthesis</keyword>
<dbReference type="PANTHER" id="PTHR43393:SF3">
    <property type="entry name" value="LYSINE DECARBOXYLASE-LIKE PROTEIN"/>
    <property type="match status" value="1"/>
</dbReference>
<sequence length="229" mass="25331">MRKQHDASLLEGAQGHFHDLVRSVQIGFEFLRGFRALRGLGPTVTVFGSARFAQDHPACILARTVGAELARAGFTVMTGGGPGVMEAANRGARDAGGYSVGCNIELPNEQVANPYLDLQLDFEHFFVRKVMLVKYSSAFVILPGGFGTLDEIFETLNLIETNKIERFPLVVMGQDYWQDMREFVEQVLEPAGAIAEPVAQRAYWTDSSEAMLQHICEFVALNPHPEVRT</sequence>
<dbReference type="NCBIfam" id="TIGR00730">
    <property type="entry name" value="Rossman fold protein, TIGR00730 family"/>
    <property type="match status" value="1"/>
</dbReference>
<dbReference type="EMBL" id="SHNN01000004">
    <property type="protein sequence ID" value="MCX2982751.1"/>
    <property type="molecule type" value="Genomic_DNA"/>
</dbReference>
<gene>
    <name evidence="3" type="ORF">EYC98_17955</name>
</gene>